<comment type="caution">
    <text evidence="1">The sequence shown here is derived from an EMBL/GenBank/DDBJ whole genome shotgun (WGS) entry which is preliminary data.</text>
</comment>
<accession>A0A0F9TSJ9</accession>
<protein>
    <submittedName>
        <fullName evidence="1">Uncharacterized protein</fullName>
    </submittedName>
</protein>
<gene>
    <name evidence="1" type="ORF">LCGC14_0694450</name>
</gene>
<reference evidence="1" key="1">
    <citation type="journal article" date="2015" name="Nature">
        <title>Complex archaea that bridge the gap between prokaryotes and eukaryotes.</title>
        <authorList>
            <person name="Spang A."/>
            <person name="Saw J.H."/>
            <person name="Jorgensen S.L."/>
            <person name="Zaremba-Niedzwiedzka K."/>
            <person name="Martijn J."/>
            <person name="Lind A.E."/>
            <person name="van Eijk R."/>
            <person name="Schleper C."/>
            <person name="Guy L."/>
            <person name="Ettema T.J."/>
        </authorList>
    </citation>
    <scope>NUCLEOTIDE SEQUENCE</scope>
</reference>
<organism evidence="1">
    <name type="scientific">marine sediment metagenome</name>
    <dbReference type="NCBI Taxonomy" id="412755"/>
    <lineage>
        <taxon>unclassified sequences</taxon>
        <taxon>metagenomes</taxon>
        <taxon>ecological metagenomes</taxon>
    </lineage>
</organism>
<proteinExistence type="predicted"/>
<dbReference type="AlphaFoldDB" id="A0A0F9TSJ9"/>
<sequence length="175" mass="19942">MVFVNDDNRVRCPQCRIIAIKLISVTDDGKGKRVCRHCKKKILGKKLKTRIVKFKLLKEDIKMAMTKQLKISEMSLDRLQAYAENYKLMAPGGVTESEKREFYISELQKLNEGKDNVGASIDAGKYKGVNSCKCSVCGEEKAVRAEVYAKRVEKFGSEEKLTAGYKCMECRRKEK</sequence>
<evidence type="ECO:0000313" key="1">
    <source>
        <dbReference type="EMBL" id="KKN44343.1"/>
    </source>
</evidence>
<dbReference type="EMBL" id="LAZR01001457">
    <property type="protein sequence ID" value="KKN44343.1"/>
    <property type="molecule type" value="Genomic_DNA"/>
</dbReference>
<name>A0A0F9TSJ9_9ZZZZ</name>